<dbReference type="GO" id="GO:0005794">
    <property type="term" value="C:Golgi apparatus"/>
    <property type="evidence" value="ECO:0007669"/>
    <property type="project" value="TreeGrafter"/>
</dbReference>
<accession>C5MHB5</accession>
<dbReference type="AlphaFoldDB" id="C5MHB5"/>
<dbReference type="Proteomes" id="UP000002037">
    <property type="component" value="Unassembled WGS sequence"/>
</dbReference>
<dbReference type="GeneID" id="8300527"/>
<keyword evidence="2 11" id="KW-0808">Transferase</keyword>
<evidence type="ECO:0000256" key="1">
    <source>
        <dbReference type="ARBA" id="ARBA00004141"/>
    </source>
</evidence>
<evidence type="ECO:0000256" key="6">
    <source>
        <dbReference type="ARBA" id="ARBA00023139"/>
    </source>
</evidence>
<sequence length="396" mass="46931">MILSKEYLSRNYIKLIVPIVIFLGMGYFNYVVNYSLGYKLIYKNHSHASGIILWILMGLLQLSLYIYWILIFIIGPGKSPIFPPLNIYNEENNENLISLPDLFFCDKQGFPYYCSNSNSIKLERSFYSKDIGYNVLKFDHYCIWIGHPIGQNNYLFFIKFTIYYLLIFIISLIYLAIYTKDSINQGEIDHNFIVLYIFCGFWILMIGGLLGVHLRYICLNLTTLDDITRNQRKRYSRWLESQQNPKKSSMLNDKVEPRRELGIRYVNIKHENNSRVVITYYIDNINPFNMGIRNNWINLVFNGNRNHGLDNSYYTNIRFIYSILYLLIPFIDIPICFKNRHPFKEDIESGDIVDSNKLLEIYNTYSSKVNDEFYEMIKLKISNGDFTTPVYLQHQK</sequence>
<comment type="subcellular location">
    <subcellularLocation>
        <location evidence="1">Membrane</location>
        <topology evidence="1">Multi-pass membrane protein</topology>
    </subcellularLocation>
</comment>
<keyword evidence="14" id="KW-1185">Reference proteome</keyword>
<dbReference type="GO" id="GO:0016020">
    <property type="term" value="C:membrane"/>
    <property type="evidence" value="ECO:0007669"/>
    <property type="project" value="UniProtKB-SubCell"/>
</dbReference>
<keyword evidence="8 11" id="KW-0012">Acyltransferase</keyword>
<comment type="domain">
    <text evidence="11">The DHHC domain is required for palmitoyltransferase activity.</text>
</comment>
<comment type="catalytic activity">
    <reaction evidence="10 11">
        <text>L-cysteinyl-[protein] + hexadecanoyl-CoA = S-hexadecanoyl-L-cysteinyl-[protein] + CoA</text>
        <dbReference type="Rhea" id="RHEA:36683"/>
        <dbReference type="Rhea" id="RHEA-COMP:10131"/>
        <dbReference type="Rhea" id="RHEA-COMP:11032"/>
        <dbReference type="ChEBI" id="CHEBI:29950"/>
        <dbReference type="ChEBI" id="CHEBI:57287"/>
        <dbReference type="ChEBI" id="CHEBI:57379"/>
        <dbReference type="ChEBI" id="CHEBI:74151"/>
        <dbReference type="EC" id="2.3.1.225"/>
    </reaction>
</comment>
<dbReference type="KEGG" id="ctp:CTRG_05469"/>
<feature type="transmembrane region" description="Helical" evidence="11">
    <location>
        <begin position="51"/>
        <end position="74"/>
    </location>
</feature>
<dbReference type="STRING" id="294747.C5MHB5"/>
<evidence type="ECO:0000259" key="12">
    <source>
        <dbReference type="Pfam" id="PF01529"/>
    </source>
</evidence>
<name>C5MHB5_CANTT</name>
<evidence type="ECO:0000256" key="2">
    <source>
        <dbReference type="ARBA" id="ARBA00022679"/>
    </source>
</evidence>
<dbReference type="RefSeq" id="XP_002551171.1">
    <property type="nucleotide sequence ID" value="XM_002551125.1"/>
</dbReference>
<organism evidence="13 14">
    <name type="scientific">Candida tropicalis (strain ATCC MYA-3404 / T1)</name>
    <name type="common">Yeast</name>
    <dbReference type="NCBI Taxonomy" id="294747"/>
    <lineage>
        <taxon>Eukaryota</taxon>
        <taxon>Fungi</taxon>
        <taxon>Dikarya</taxon>
        <taxon>Ascomycota</taxon>
        <taxon>Saccharomycotina</taxon>
        <taxon>Pichiomycetes</taxon>
        <taxon>Debaryomycetaceae</taxon>
        <taxon>Candida/Lodderomyces clade</taxon>
        <taxon>Candida</taxon>
    </lineage>
</organism>
<dbReference type="GO" id="GO:0019706">
    <property type="term" value="F:protein-cysteine S-palmitoyltransferase activity"/>
    <property type="evidence" value="ECO:0007669"/>
    <property type="project" value="UniProtKB-EC"/>
</dbReference>
<keyword evidence="4 11" id="KW-1133">Transmembrane helix</keyword>
<feature type="transmembrane region" description="Helical" evidence="11">
    <location>
        <begin position="319"/>
        <end position="337"/>
    </location>
</feature>
<dbReference type="EMBL" id="GG692402">
    <property type="protein sequence ID" value="EER31017.1"/>
    <property type="molecule type" value="Genomic_DNA"/>
</dbReference>
<evidence type="ECO:0000256" key="4">
    <source>
        <dbReference type="ARBA" id="ARBA00022989"/>
    </source>
</evidence>
<dbReference type="GO" id="GO:0006612">
    <property type="term" value="P:protein targeting to membrane"/>
    <property type="evidence" value="ECO:0007669"/>
    <property type="project" value="TreeGrafter"/>
</dbReference>
<dbReference type="GO" id="GO:0005783">
    <property type="term" value="C:endoplasmic reticulum"/>
    <property type="evidence" value="ECO:0007669"/>
    <property type="project" value="TreeGrafter"/>
</dbReference>
<evidence type="ECO:0000313" key="14">
    <source>
        <dbReference type="Proteomes" id="UP000002037"/>
    </source>
</evidence>
<dbReference type="EC" id="2.3.1.225" evidence="11"/>
<proteinExistence type="inferred from homology"/>
<evidence type="ECO:0000256" key="5">
    <source>
        <dbReference type="ARBA" id="ARBA00023136"/>
    </source>
</evidence>
<dbReference type="PANTHER" id="PTHR22883">
    <property type="entry name" value="ZINC FINGER DHHC DOMAIN CONTAINING PROTEIN"/>
    <property type="match status" value="1"/>
</dbReference>
<dbReference type="Pfam" id="PF01529">
    <property type="entry name" value="DHHC"/>
    <property type="match status" value="1"/>
</dbReference>
<feature type="domain" description="Palmitoyltransferase DHHC" evidence="12">
    <location>
        <begin position="110"/>
        <end position="228"/>
    </location>
</feature>
<evidence type="ECO:0000313" key="13">
    <source>
        <dbReference type="EMBL" id="EER31017.1"/>
    </source>
</evidence>
<evidence type="ECO:0000256" key="10">
    <source>
        <dbReference type="ARBA" id="ARBA00048048"/>
    </source>
</evidence>
<evidence type="ECO:0000256" key="9">
    <source>
        <dbReference type="ARBA" id="ARBA00038298"/>
    </source>
</evidence>
<dbReference type="InterPro" id="IPR001594">
    <property type="entry name" value="Palmitoyltrfase_DHHC"/>
</dbReference>
<dbReference type="eggNOG" id="KOG1311">
    <property type="taxonomic scope" value="Eukaryota"/>
</dbReference>
<comment type="similarity">
    <text evidence="9">Belongs to the DHHC palmitoyltransferase family. PFA5 subfamily.</text>
</comment>
<dbReference type="InterPro" id="IPR039859">
    <property type="entry name" value="PFA4/ZDH16/20/ERF2-like"/>
</dbReference>
<dbReference type="VEuPathDB" id="FungiDB:CTRG_05469"/>
<dbReference type="PROSITE" id="PS50216">
    <property type="entry name" value="DHHC"/>
    <property type="match status" value="1"/>
</dbReference>
<keyword evidence="5 11" id="KW-0472">Membrane</keyword>
<keyword evidence="7" id="KW-0449">Lipoprotein</keyword>
<keyword evidence="3 11" id="KW-0812">Transmembrane</keyword>
<keyword evidence="6" id="KW-0564">Palmitate</keyword>
<dbReference type="OrthoDB" id="331948at2759"/>
<gene>
    <name evidence="13" type="ORF">CTRG_05469</name>
</gene>
<dbReference type="HOGENOM" id="CLU_715709_0_0_1"/>
<evidence type="ECO:0000256" key="8">
    <source>
        <dbReference type="ARBA" id="ARBA00023315"/>
    </source>
</evidence>
<feature type="transmembrane region" description="Helical" evidence="11">
    <location>
        <begin position="191"/>
        <end position="214"/>
    </location>
</feature>
<evidence type="ECO:0000256" key="3">
    <source>
        <dbReference type="ARBA" id="ARBA00022692"/>
    </source>
</evidence>
<feature type="transmembrane region" description="Helical" evidence="11">
    <location>
        <begin position="154"/>
        <end position="179"/>
    </location>
</feature>
<dbReference type="PANTHER" id="PTHR22883:SF23">
    <property type="entry name" value="PALMITOYLTRANSFERASE ZDHHC6"/>
    <property type="match status" value="1"/>
</dbReference>
<evidence type="ECO:0000256" key="11">
    <source>
        <dbReference type="RuleBase" id="RU079119"/>
    </source>
</evidence>
<reference evidence="13 14" key="1">
    <citation type="journal article" date="2009" name="Nature">
        <title>Evolution of pathogenicity and sexual reproduction in eight Candida genomes.</title>
        <authorList>
            <person name="Butler G."/>
            <person name="Rasmussen M.D."/>
            <person name="Lin M.F."/>
            <person name="Santos M.A."/>
            <person name="Sakthikumar S."/>
            <person name="Munro C.A."/>
            <person name="Rheinbay E."/>
            <person name="Grabherr M."/>
            <person name="Forche A."/>
            <person name="Reedy J.L."/>
            <person name="Agrafioti I."/>
            <person name="Arnaud M.B."/>
            <person name="Bates S."/>
            <person name="Brown A.J."/>
            <person name="Brunke S."/>
            <person name="Costanzo M.C."/>
            <person name="Fitzpatrick D.A."/>
            <person name="de Groot P.W."/>
            <person name="Harris D."/>
            <person name="Hoyer L.L."/>
            <person name="Hube B."/>
            <person name="Klis F.M."/>
            <person name="Kodira C."/>
            <person name="Lennard N."/>
            <person name="Logue M.E."/>
            <person name="Martin R."/>
            <person name="Neiman A.M."/>
            <person name="Nikolaou E."/>
            <person name="Quail M.A."/>
            <person name="Quinn J."/>
            <person name="Santos M.C."/>
            <person name="Schmitzberger F.F."/>
            <person name="Sherlock G."/>
            <person name="Shah P."/>
            <person name="Silverstein K.A."/>
            <person name="Skrzypek M.S."/>
            <person name="Soll D."/>
            <person name="Staggs R."/>
            <person name="Stansfield I."/>
            <person name="Stumpf M.P."/>
            <person name="Sudbery P.E."/>
            <person name="Srikantha T."/>
            <person name="Zeng Q."/>
            <person name="Berman J."/>
            <person name="Berriman M."/>
            <person name="Heitman J."/>
            <person name="Gow N.A."/>
            <person name="Lorenz M.C."/>
            <person name="Birren B.W."/>
            <person name="Kellis M."/>
            <person name="Cuomo C.A."/>
        </authorList>
    </citation>
    <scope>NUCLEOTIDE SEQUENCE [LARGE SCALE GENOMIC DNA]</scope>
    <source>
        <strain evidence="14">ATCC MYA-3404 / T1</strain>
    </source>
</reference>
<feature type="transmembrane region" description="Helical" evidence="11">
    <location>
        <begin position="12"/>
        <end position="30"/>
    </location>
</feature>
<evidence type="ECO:0000256" key="7">
    <source>
        <dbReference type="ARBA" id="ARBA00023288"/>
    </source>
</evidence>
<protein>
    <recommendedName>
        <fullName evidence="11">Palmitoyltransferase</fullName>
        <ecNumber evidence="11">2.3.1.225</ecNumber>
    </recommendedName>
</protein>